<protein>
    <submittedName>
        <fullName evidence="2">Uncharacterized protein</fullName>
    </submittedName>
</protein>
<name>A0ABZ0GLT4_9GAMM</name>
<organism evidence="2 3">
    <name type="scientific">Thalassotalea fonticola</name>
    <dbReference type="NCBI Taxonomy" id="3065649"/>
    <lineage>
        <taxon>Bacteria</taxon>
        <taxon>Pseudomonadati</taxon>
        <taxon>Pseudomonadota</taxon>
        <taxon>Gammaproteobacteria</taxon>
        <taxon>Alteromonadales</taxon>
        <taxon>Colwelliaceae</taxon>
        <taxon>Thalassotalea</taxon>
    </lineage>
</organism>
<keyword evidence="3" id="KW-1185">Reference proteome</keyword>
<evidence type="ECO:0000256" key="1">
    <source>
        <dbReference type="SAM" id="Phobius"/>
    </source>
</evidence>
<feature type="transmembrane region" description="Helical" evidence="1">
    <location>
        <begin position="120"/>
        <end position="140"/>
    </location>
</feature>
<sequence>MTSKMNVFLKNKLINGWQLFWLISVTISIAVFFTISTVDLSKAEDISAMIQFTVRCSVPLLYFSFVASAYHALFPGVFSRWLLRNRKFIGVAYSAAMAWQLLFIVWLVTIFQEHYINNVYLFSDIIIQLPGYIILFAMTVTSFNFGRKAISPMQWRILHKWGIYFLWATVWSTYWYELFYYVGIDQPIDYVFYWCGFIVWALRMTAWSKKRWQLADKRKPA</sequence>
<proteinExistence type="predicted"/>
<keyword evidence="1" id="KW-0812">Transmembrane</keyword>
<dbReference type="RefSeq" id="WP_348395573.1">
    <property type="nucleotide sequence ID" value="NZ_CP136600.1"/>
</dbReference>
<gene>
    <name evidence="2" type="ORF">RI844_15490</name>
</gene>
<keyword evidence="1" id="KW-1133">Transmembrane helix</keyword>
<reference evidence="2 3" key="1">
    <citation type="submission" date="2023-09" db="EMBL/GenBank/DDBJ databases">
        <authorList>
            <person name="Qi X."/>
        </authorList>
    </citation>
    <scope>NUCLEOTIDE SEQUENCE [LARGE SCALE GENOMIC DNA]</scope>
    <source>
        <strain evidence="2 3">S1-1</strain>
    </source>
</reference>
<dbReference type="EMBL" id="CP136600">
    <property type="protein sequence ID" value="WOH36761.1"/>
    <property type="molecule type" value="Genomic_DNA"/>
</dbReference>
<evidence type="ECO:0000313" key="3">
    <source>
        <dbReference type="Proteomes" id="UP001301442"/>
    </source>
</evidence>
<feature type="transmembrane region" description="Helical" evidence="1">
    <location>
        <begin position="20"/>
        <end position="40"/>
    </location>
</feature>
<feature type="transmembrane region" description="Helical" evidence="1">
    <location>
        <begin position="161"/>
        <end position="184"/>
    </location>
</feature>
<evidence type="ECO:0000313" key="2">
    <source>
        <dbReference type="EMBL" id="WOH36761.1"/>
    </source>
</evidence>
<accession>A0ABZ0GLT4</accession>
<feature type="transmembrane region" description="Helical" evidence="1">
    <location>
        <begin position="60"/>
        <end position="83"/>
    </location>
</feature>
<feature type="transmembrane region" description="Helical" evidence="1">
    <location>
        <begin position="90"/>
        <end position="108"/>
    </location>
</feature>
<feature type="transmembrane region" description="Helical" evidence="1">
    <location>
        <begin position="190"/>
        <end position="208"/>
    </location>
</feature>
<keyword evidence="1" id="KW-0472">Membrane</keyword>
<dbReference type="Proteomes" id="UP001301442">
    <property type="component" value="Chromosome"/>
</dbReference>